<name>A0A6G5AAF0_RHIMP</name>
<evidence type="ECO:0008006" key="2">
    <source>
        <dbReference type="Google" id="ProtNLM"/>
    </source>
</evidence>
<accession>A0A6G5AAF0</accession>
<dbReference type="AlphaFoldDB" id="A0A6G5AAF0"/>
<organism evidence="1">
    <name type="scientific">Rhipicephalus microplus</name>
    <name type="common">Cattle tick</name>
    <name type="synonym">Boophilus microplus</name>
    <dbReference type="NCBI Taxonomy" id="6941"/>
    <lineage>
        <taxon>Eukaryota</taxon>
        <taxon>Metazoa</taxon>
        <taxon>Ecdysozoa</taxon>
        <taxon>Arthropoda</taxon>
        <taxon>Chelicerata</taxon>
        <taxon>Arachnida</taxon>
        <taxon>Acari</taxon>
        <taxon>Parasitiformes</taxon>
        <taxon>Ixodida</taxon>
        <taxon>Ixodoidea</taxon>
        <taxon>Ixodidae</taxon>
        <taxon>Rhipicephalinae</taxon>
        <taxon>Rhipicephalus</taxon>
        <taxon>Boophilus</taxon>
    </lineage>
</organism>
<protein>
    <recommendedName>
        <fullName evidence="2">Tick transposon</fullName>
    </recommendedName>
</protein>
<reference evidence="1" key="1">
    <citation type="submission" date="2020-03" db="EMBL/GenBank/DDBJ databases">
        <title>A transcriptome and proteome of the tick Rhipicephalus microplus shaped by the genetic composition of its hosts and developmental stage.</title>
        <authorList>
            <person name="Garcia G.R."/>
            <person name="Ribeiro J.M.C."/>
            <person name="Maruyama S.R."/>
            <person name="Gardinasse L.G."/>
            <person name="Nelson K."/>
            <person name="Ferreira B.R."/>
            <person name="Andrade T.G."/>
            <person name="Santos I.K.F.M."/>
        </authorList>
    </citation>
    <scope>NUCLEOTIDE SEQUENCE</scope>
    <source>
        <strain evidence="1">NSGR</strain>
        <tissue evidence="1">Salivary glands</tissue>
    </source>
</reference>
<evidence type="ECO:0000313" key="1">
    <source>
        <dbReference type="EMBL" id="NIE47779.1"/>
    </source>
</evidence>
<dbReference type="EMBL" id="GIKN01005506">
    <property type="protein sequence ID" value="NIE47779.1"/>
    <property type="molecule type" value="Transcribed_RNA"/>
</dbReference>
<dbReference type="PANTHER" id="PTHR47510">
    <property type="entry name" value="REVERSE TRANSCRIPTASE DOMAIN-CONTAINING PROTEIN"/>
    <property type="match status" value="1"/>
</dbReference>
<sequence>MSIQLKKIITYCEQNFIPTKLKRTQRKTPWINRRIIHLKRRVQRMRKKKRNPIILKELASQLKAEIRNARQTFSSHTLSHFMTDQPQEFWRFLARPENPTTEVEIEGTIVKDAQAVSNAFNRYFQSVFTRACAPSSPVAPVHPFLMPDVVVTTEGILNLLLQIDVKKSVGPDIISNVFLRRYAEQLCPFLEAILKHPC</sequence>
<dbReference type="PANTHER" id="PTHR47510:SF3">
    <property type="entry name" value="ENDO_EXONUCLEASE_PHOSPHATASE DOMAIN-CONTAINING PROTEIN"/>
    <property type="match status" value="1"/>
</dbReference>
<proteinExistence type="predicted"/>